<keyword evidence="1" id="KW-0378">Hydrolase</keyword>
<evidence type="ECO:0000256" key="1">
    <source>
        <dbReference type="ARBA" id="ARBA00022801"/>
    </source>
</evidence>
<dbReference type="SUPFAM" id="SSF56784">
    <property type="entry name" value="HAD-like"/>
    <property type="match status" value="1"/>
</dbReference>
<dbReference type="STRING" id="1448320.A0A319D4B5"/>
<organism evidence="2 3">
    <name type="scientific">Aspergillus ellipticus CBS 707.79</name>
    <dbReference type="NCBI Taxonomy" id="1448320"/>
    <lineage>
        <taxon>Eukaryota</taxon>
        <taxon>Fungi</taxon>
        <taxon>Dikarya</taxon>
        <taxon>Ascomycota</taxon>
        <taxon>Pezizomycotina</taxon>
        <taxon>Eurotiomycetes</taxon>
        <taxon>Eurotiomycetidae</taxon>
        <taxon>Eurotiales</taxon>
        <taxon>Aspergillaceae</taxon>
        <taxon>Aspergillus</taxon>
        <taxon>Aspergillus subgen. Circumdati</taxon>
    </lineage>
</organism>
<dbReference type="PANTHER" id="PTHR43316:SF4">
    <property type="entry name" value="ACID DEHALOGENASE, PUTATIVE (AFU_ORTHOLOGUE AFUA_8G05870)-RELATED"/>
    <property type="match status" value="1"/>
</dbReference>
<dbReference type="PANTHER" id="PTHR43316">
    <property type="entry name" value="HYDROLASE, HALOACID DELAHOGENASE-RELATED"/>
    <property type="match status" value="1"/>
</dbReference>
<sequence>MSSQKHIVFDVVGTCVSFDAFFAAIDATIGPRLRAHTITPKFFGFAWMQVAELESTQLLMSGRYTPYADVFRAVFYRVLFMAGISDPRAFATDDERDRCHAGYSRLGLRPGCSAMMDKLRENGFTVWCLTTGDPGRVGGYFTRAGINMPTENLVSCFTFMAHDSNAGAGESASLGVTKPSMGAYKPMLDRFASEDQKWFAAAHMWDVSAAVKAGFRGAYCSVLEKEPCVEIFNTKMDVTADTFEEMTDKIIAMAS</sequence>
<proteinExistence type="predicted"/>
<dbReference type="AlphaFoldDB" id="A0A319D4B5"/>
<dbReference type="OrthoDB" id="2363873at2759"/>
<dbReference type="InterPro" id="IPR023198">
    <property type="entry name" value="PGP-like_dom2"/>
</dbReference>
<gene>
    <name evidence="2" type="ORF">BO71DRAFT_451551</name>
</gene>
<dbReference type="VEuPathDB" id="FungiDB:BO71DRAFT_451551"/>
<reference evidence="2 3" key="1">
    <citation type="submission" date="2018-02" db="EMBL/GenBank/DDBJ databases">
        <title>The genomes of Aspergillus section Nigri reveals drivers in fungal speciation.</title>
        <authorList>
            <consortium name="DOE Joint Genome Institute"/>
            <person name="Vesth T.C."/>
            <person name="Nybo J."/>
            <person name="Theobald S."/>
            <person name="Brandl J."/>
            <person name="Frisvad J.C."/>
            <person name="Nielsen K.F."/>
            <person name="Lyhne E.K."/>
            <person name="Kogle M.E."/>
            <person name="Kuo A."/>
            <person name="Riley R."/>
            <person name="Clum A."/>
            <person name="Nolan M."/>
            <person name="Lipzen A."/>
            <person name="Salamov A."/>
            <person name="Henrissat B."/>
            <person name="Wiebenga A."/>
            <person name="De vries R.P."/>
            <person name="Grigoriev I.V."/>
            <person name="Mortensen U.H."/>
            <person name="Andersen M.R."/>
            <person name="Baker S.E."/>
        </authorList>
    </citation>
    <scope>NUCLEOTIDE SEQUENCE [LARGE SCALE GENOMIC DNA]</scope>
    <source>
        <strain evidence="2 3">CBS 707.79</strain>
    </source>
</reference>
<dbReference type="Gene3D" id="1.10.150.240">
    <property type="entry name" value="Putative phosphatase, domain 2"/>
    <property type="match status" value="1"/>
</dbReference>
<dbReference type="GO" id="GO:0016787">
    <property type="term" value="F:hydrolase activity"/>
    <property type="evidence" value="ECO:0007669"/>
    <property type="project" value="UniProtKB-KW"/>
</dbReference>
<dbReference type="Gene3D" id="3.40.50.1000">
    <property type="entry name" value="HAD superfamily/HAD-like"/>
    <property type="match status" value="1"/>
</dbReference>
<evidence type="ECO:0000313" key="3">
    <source>
        <dbReference type="Proteomes" id="UP000247810"/>
    </source>
</evidence>
<evidence type="ECO:0000313" key="2">
    <source>
        <dbReference type="EMBL" id="PYH92286.1"/>
    </source>
</evidence>
<dbReference type="InterPro" id="IPR023214">
    <property type="entry name" value="HAD_sf"/>
</dbReference>
<dbReference type="EMBL" id="KZ825921">
    <property type="protein sequence ID" value="PYH92286.1"/>
    <property type="molecule type" value="Genomic_DNA"/>
</dbReference>
<dbReference type="InterPro" id="IPR036412">
    <property type="entry name" value="HAD-like_sf"/>
</dbReference>
<accession>A0A319D4B5</accession>
<dbReference type="Proteomes" id="UP000247810">
    <property type="component" value="Unassembled WGS sequence"/>
</dbReference>
<protein>
    <submittedName>
        <fullName evidence="2">Putative 2-haloalkanoic acid dehalogenase</fullName>
    </submittedName>
</protein>
<keyword evidence="3" id="KW-1185">Reference proteome</keyword>
<name>A0A319D4B5_9EURO</name>
<dbReference type="InterPro" id="IPR051540">
    <property type="entry name" value="S-2-haloacid_dehalogenase"/>
</dbReference>